<evidence type="ECO:0000313" key="3">
    <source>
        <dbReference type="Proteomes" id="UP000772434"/>
    </source>
</evidence>
<gene>
    <name evidence="2" type="ORF">BDP27DRAFT_1332554</name>
</gene>
<feature type="signal peptide" evidence="1">
    <location>
        <begin position="1"/>
        <end position="23"/>
    </location>
</feature>
<dbReference type="OrthoDB" id="10321516at2759"/>
<dbReference type="Proteomes" id="UP000772434">
    <property type="component" value="Unassembled WGS sequence"/>
</dbReference>
<feature type="chain" id="PRO_5040163605" evidence="1">
    <location>
        <begin position="24"/>
        <end position="89"/>
    </location>
</feature>
<organism evidence="2 3">
    <name type="scientific">Rhodocollybia butyracea</name>
    <dbReference type="NCBI Taxonomy" id="206335"/>
    <lineage>
        <taxon>Eukaryota</taxon>
        <taxon>Fungi</taxon>
        <taxon>Dikarya</taxon>
        <taxon>Basidiomycota</taxon>
        <taxon>Agaricomycotina</taxon>
        <taxon>Agaricomycetes</taxon>
        <taxon>Agaricomycetidae</taxon>
        <taxon>Agaricales</taxon>
        <taxon>Marasmiineae</taxon>
        <taxon>Omphalotaceae</taxon>
        <taxon>Rhodocollybia</taxon>
    </lineage>
</organism>
<comment type="caution">
    <text evidence="2">The sequence shown here is derived from an EMBL/GenBank/DDBJ whole genome shotgun (WGS) entry which is preliminary data.</text>
</comment>
<keyword evidence="1" id="KW-0732">Signal</keyword>
<sequence>MLFRSTALLAIVAVAPYITLGNAWSCFCAPDDSAQKAIAPTYTCGQHMSGVSYDNGGILDIAHWYGLSAGQKSTYEGCCLEGGADYHCY</sequence>
<evidence type="ECO:0000313" key="2">
    <source>
        <dbReference type="EMBL" id="KAF9065008.1"/>
    </source>
</evidence>
<dbReference type="AlphaFoldDB" id="A0A9P5PKF0"/>
<reference evidence="2" key="1">
    <citation type="submission" date="2020-11" db="EMBL/GenBank/DDBJ databases">
        <authorList>
            <consortium name="DOE Joint Genome Institute"/>
            <person name="Ahrendt S."/>
            <person name="Riley R."/>
            <person name="Andreopoulos W."/>
            <person name="Labutti K."/>
            <person name="Pangilinan J."/>
            <person name="Ruiz-Duenas F.J."/>
            <person name="Barrasa J.M."/>
            <person name="Sanchez-Garcia M."/>
            <person name="Camarero S."/>
            <person name="Miyauchi S."/>
            <person name="Serrano A."/>
            <person name="Linde D."/>
            <person name="Babiker R."/>
            <person name="Drula E."/>
            <person name="Ayuso-Fernandez I."/>
            <person name="Pacheco R."/>
            <person name="Padilla G."/>
            <person name="Ferreira P."/>
            <person name="Barriuso J."/>
            <person name="Kellner H."/>
            <person name="Castanera R."/>
            <person name="Alfaro M."/>
            <person name="Ramirez L."/>
            <person name="Pisabarro A.G."/>
            <person name="Kuo A."/>
            <person name="Tritt A."/>
            <person name="Lipzen A."/>
            <person name="He G."/>
            <person name="Yan M."/>
            <person name="Ng V."/>
            <person name="Cullen D."/>
            <person name="Martin F."/>
            <person name="Rosso M.-N."/>
            <person name="Henrissat B."/>
            <person name="Hibbett D."/>
            <person name="Martinez A.T."/>
            <person name="Grigoriev I.V."/>
        </authorList>
    </citation>
    <scope>NUCLEOTIDE SEQUENCE</scope>
    <source>
        <strain evidence="2">AH 40177</strain>
    </source>
</reference>
<dbReference type="EMBL" id="JADNRY010000110">
    <property type="protein sequence ID" value="KAF9065008.1"/>
    <property type="molecule type" value="Genomic_DNA"/>
</dbReference>
<accession>A0A9P5PKF0</accession>
<protein>
    <submittedName>
        <fullName evidence="2">Uncharacterized protein</fullName>
    </submittedName>
</protein>
<proteinExistence type="predicted"/>
<evidence type="ECO:0000256" key="1">
    <source>
        <dbReference type="SAM" id="SignalP"/>
    </source>
</evidence>
<name>A0A9P5PKF0_9AGAR</name>
<keyword evidence="3" id="KW-1185">Reference proteome</keyword>